<name>A0AAU9MTH8_9ASTR</name>
<organism evidence="2 3">
    <name type="scientific">Lactuca virosa</name>
    <dbReference type="NCBI Taxonomy" id="75947"/>
    <lineage>
        <taxon>Eukaryota</taxon>
        <taxon>Viridiplantae</taxon>
        <taxon>Streptophyta</taxon>
        <taxon>Embryophyta</taxon>
        <taxon>Tracheophyta</taxon>
        <taxon>Spermatophyta</taxon>
        <taxon>Magnoliopsida</taxon>
        <taxon>eudicotyledons</taxon>
        <taxon>Gunneridae</taxon>
        <taxon>Pentapetalae</taxon>
        <taxon>asterids</taxon>
        <taxon>campanulids</taxon>
        <taxon>Asterales</taxon>
        <taxon>Asteraceae</taxon>
        <taxon>Cichorioideae</taxon>
        <taxon>Cichorieae</taxon>
        <taxon>Lactucinae</taxon>
        <taxon>Lactuca</taxon>
    </lineage>
</organism>
<evidence type="ECO:0000313" key="2">
    <source>
        <dbReference type="EMBL" id="CAH1425295.1"/>
    </source>
</evidence>
<feature type="compositionally biased region" description="Basic and acidic residues" evidence="1">
    <location>
        <begin position="1"/>
        <end position="17"/>
    </location>
</feature>
<sequence>MKGIDVPHHFSRFEEKGSISSTSNEQNQGSHLARVPSNTNVEWSWWFVAGDLEPLGRRLEVLGSKEQSDGDALLISHRTRRLYIEGDRSSKLCRRCKLIASSGPD</sequence>
<accession>A0AAU9MTH8</accession>
<dbReference type="Proteomes" id="UP001157418">
    <property type="component" value="Unassembled WGS sequence"/>
</dbReference>
<reference evidence="2 3" key="1">
    <citation type="submission" date="2022-01" db="EMBL/GenBank/DDBJ databases">
        <authorList>
            <person name="Xiong W."/>
            <person name="Schranz E."/>
        </authorList>
    </citation>
    <scope>NUCLEOTIDE SEQUENCE [LARGE SCALE GENOMIC DNA]</scope>
</reference>
<gene>
    <name evidence="2" type="ORF">LVIROSA_LOCUS12445</name>
</gene>
<comment type="caution">
    <text evidence="2">The sequence shown here is derived from an EMBL/GenBank/DDBJ whole genome shotgun (WGS) entry which is preliminary data.</text>
</comment>
<keyword evidence="3" id="KW-1185">Reference proteome</keyword>
<feature type="region of interest" description="Disordered" evidence="1">
    <location>
        <begin position="1"/>
        <end position="33"/>
    </location>
</feature>
<proteinExistence type="predicted"/>
<protein>
    <submittedName>
        <fullName evidence="2">Uncharacterized protein</fullName>
    </submittedName>
</protein>
<evidence type="ECO:0000313" key="3">
    <source>
        <dbReference type="Proteomes" id="UP001157418"/>
    </source>
</evidence>
<feature type="compositionally biased region" description="Polar residues" evidence="1">
    <location>
        <begin position="18"/>
        <end position="33"/>
    </location>
</feature>
<dbReference type="EMBL" id="CAKMRJ010002223">
    <property type="protein sequence ID" value="CAH1425295.1"/>
    <property type="molecule type" value="Genomic_DNA"/>
</dbReference>
<evidence type="ECO:0000256" key="1">
    <source>
        <dbReference type="SAM" id="MobiDB-lite"/>
    </source>
</evidence>
<dbReference type="AlphaFoldDB" id="A0AAU9MTH8"/>